<evidence type="ECO:0000313" key="1">
    <source>
        <dbReference type="EMBL" id="KAI0092901.1"/>
    </source>
</evidence>
<proteinExistence type="predicted"/>
<evidence type="ECO:0000313" key="2">
    <source>
        <dbReference type="Proteomes" id="UP001055072"/>
    </source>
</evidence>
<gene>
    <name evidence="1" type="ORF">BDY19DRAFT_927009</name>
</gene>
<dbReference type="EMBL" id="MU274903">
    <property type="protein sequence ID" value="KAI0092901.1"/>
    <property type="molecule type" value="Genomic_DNA"/>
</dbReference>
<sequence length="354" mass="40095">MIESTPSPTKKRAYSTGEDTPPSTPRTPKKRAKPRPYAPPEKYEHLHYLQDFLEPYQKVVFCGINPGYQSGQTGLYYAHSTNHFWQCLHQSGLTERLLAPAEAHLLPEVYNFGLTNLVDRPTAEQSELATHEMKEGVPLLMDKLVKYRPRTLCFLGRAIWDVFRQQAFKLKPATPSPPPTSSSQSKSRKRRDSPSIWNTPPSFRRGDVVSSKYFTSDGTAHITLSQSFSPPAPASPQPLSEKTSQRSPKPSFEWGLQPYKIVYPKTGNKSLPVTESLIFVIPSPSARVVAYQWWDKVRFFERLKYHISEVEDGRIDTCTFQPIPLTTTKSIYFVTAPECSSAQRESERSPEGSP</sequence>
<protein>
    <submittedName>
        <fullName evidence="1">Uracil-DNA glycosylase-like protein</fullName>
    </submittedName>
</protein>
<comment type="caution">
    <text evidence="1">The sequence shown here is derived from an EMBL/GenBank/DDBJ whole genome shotgun (WGS) entry which is preliminary data.</text>
</comment>
<organism evidence="1 2">
    <name type="scientific">Irpex rosettiformis</name>
    <dbReference type="NCBI Taxonomy" id="378272"/>
    <lineage>
        <taxon>Eukaryota</taxon>
        <taxon>Fungi</taxon>
        <taxon>Dikarya</taxon>
        <taxon>Basidiomycota</taxon>
        <taxon>Agaricomycotina</taxon>
        <taxon>Agaricomycetes</taxon>
        <taxon>Polyporales</taxon>
        <taxon>Irpicaceae</taxon>
        <taxon>Irpex</taxon>
    </lineage>
</organism>
<name>A0ACB8UF55_9APHY</name>
<reference evidence="1" key="1">
    <citation type="journal article" date="2021" name="Environ. Microbiol.">
        <title>Gene family expansions and transcriptome signatures uncover fungal adaptations to wood decay.</title>
        <authorList>
            <person name="Hage H."/>
            <person name="Miyauchi S."/>
            <person name="Viragh M."/>
            <person name="Drula E."/>
            <person name="Min B."/>
            <person name="Chaduli D."/>
            <person name="Navarro D."/>
            <person name="Favel A."/>
            <person name="Norest M."/>
            <person name="Lesage-Meessen L."/>
            <person name="Balint B."/>
            <person name="Merenyi Z."/>
            <person name="de Eugenio L."/>
            <person name="Morin E."/>
            <person name="Martinez A.T."/>
            <person name="Baldrian P."/>
            <person name="Stursova M."/>
            <person name="Martinez M.J."/>
            <person name="Novotny C."/>
            <person name="Magnuson J.K."/>
            <person name="Spatafora J.W."/>
            <person name="Maurice S."/>
            <person name="Pangilinan J."/>
            <person name="Andreopoulos W."/>
            <person name="LaButti K."/>
            <person name="Hundley H."/>
            <person name="Na H."/>
            <person name="Kuo A."/>
            <person name="Barry K."/>
            <person name="Lipzen A."/>
            <person name="Henrissat B."/>
            <person name="Riley R."/>
            <person name="Ahrendt S."/>
            <person name="Nagy L.G."/>
            <person name="Grigoriev I.V."/>
            <person name="Martin F."/>
            <person name="Rosso M.N."/>
        </authorList>
    </citation>
    <scope>NUCLEOTIDE SEQUENCE</scope>
    <source>
        <strain evidence="1">CBS 384.51</strain>
    </source>
</reference>
<keyword evidence="2" id="KW-1185">Reference proteome</keyword>
<accession>A0ACB8UF55</accession>
<dbReference type="Proteomes" id="UP001055072">
    <property type="component" value="Unassembled WGS sequence"/>
</dbReference>